<dbReference type="Proteomes" id="UP000654075">
    <property type="component" value="Unassembled WGS sequence"/>
</dbReference>
<dbReference type="Gene3D" id="3.60.21.10">
    <property type="match status" value="1"/>
</dbReference>
<feature type="non-terminal residue" evidence="1">
    <location>
        <position position="1"/>
    </location>
</feature>
<evidence type="ECO:0008006" key="3">
    <source>
        <dbReference type="Google" id="ProtNLM"/>
    </source>
</evidence>
<dbReference type="OrthoDB" id="411211at2759"/>
<dbReference type="AlphaFoldDB" id="A0A813EE39"/>
<dbReference type="InterPro" id="IPR029052">
    <property type="entry name" value="Metallo-depent_PP-like"/>
</dbReference>
<accession>A0A813EE39</accession>
<feature type="non-terminal residue" evidence="1">
    <location>
        <position position="154"/>
    </location>
</feature>
<protein>
    <recommendedName>
        <fullName evidence="3">Calcineurin-like phosphoesterase domain-containing protein</fullName>
    </recommendedName>
</protein>
<keyword evidence="2" id="KW-1185">Reference proteome</keyword>
<reference evidence="1" key="1">
    <citation type="submission" date="2021-02" db="EMBL/GenBank/DDBJ databases">
        <authorList>
            <person name="Dougan E. K."/>
            <person name="Rhodes N."/>
            <person name="Thang M."/>
            <person name="Chan C."/>
        </authorList>
    </citation>
    <scope>NUCLEOTIDE SEQUENCE</scope>
</reference>
<evidence type="ECO:0000313" key="2">
    <source>
        <dbReference type="Proteomes" id="UP000654075"/>
    </source>
</evidence>
<proteinExistence type="predicted"/>
<evidence type="ECO:0000313" key="1">
    <source>
        <dbReference type="EMBL" id="CAE8598786.1"/>
    </source>
</evidence>
<dbReference type="EMBL" id="CAJNNV010010557">
    <property type="protein sequence ID" value="CAE8598786.1"/>
    <property type="molecule type" value="Genomic_DNA"/>
</dbReference>
<sequence>AGDSFYWGGINTQCGKPPWDHVDTRQWGPIFEFVYNGPGLDGKPWLGVLGNHDYGGFQFNAGWDQIIGRTWGGKDSTNRWIMPGQYYQVKVYYPEFSVDYYFVDTNVWDSWPHFYGNEFHNICGSHSGNWGASCGASGPYNFGSCPSWFKNLWQ</sequence>
<gene>
    <name evidence="1" type="ORF">PGLA1383_LOCUS17185</name>
</gene>
<organism evidence="1 2">
    <name type="scientific">Polarella glacialis</name>
    <name type="common">Dinoflagellate</name>
    <dbReference type="NCBI Taxonomy" id="89957"/>
    <lineage>
        <taxon>Eukaryota</taxon>
        <taxon>Sar</taxon>
        <taxon>Alveolata</taxon>
        <taxon>Dinophyceae</taxon>
        <taxon>Suessiales</taxon>
        <taxon>Suessiaceae</taxon>
        <taxon>Polarella</taxon>
    </lineage>
</organism>
<name>A0A813EE39_POLGL</name>
<comment type="caution">
    <text evidence="1">The sequence shown here is derived from an EMBL/GenBank/DDBJ whole genome shotgun (WGS) entry which is preliminary data.</text>
</comment>
<dbReference type="SUPFAM" id="SSF56300">
    <property type="entry name" value="Metallo-dependent phosphatases"/>
    <property type="match status" value="1"/>
</dbReference>